<dbReference type="InterPro" id="IPR001347">
    <property type="entry name" value="SIS_dom"/>
</dbReference>
<comment type="subunit">
    <text evidence="3">Homodimer.</text>
</comment>
<dbReference type="PANTHER" id="PTHR10088">
    <property type="entry name" value="GLUCOKINASE REGULATORY PROTEIN"/>
    <property type="match status" value="1"/>
</dbReference>
<comment type="pathway">
    <text evidence="3">Amino-sugar metabolism; N-acetylmuramate degradation.</text>
</comment>
<evidence type="ECO:0000259" key="4">
    <source>
        <dbReference type="PROSITE" id="PS51464"/>
    </source>
</evidence>
<accession>A0ABS3E9M2</accession>
<feature type="active site" description="Proton donor" evidence="3">
    <location>
        <position position="89"/>
    </location>
</feature>
<dbReference type="CDD" id="cd05007">
    <property type="entry name" value="SIS_Etherase"/>
    <property type="match status" value="1"/>
</dbReference>
<dbReference type="InterPro" id="IPR005486">
    <property type="entry name" value="Glucokinase_regulatory_CS"/>
</dbReference>
<feature type="active site" evidence="3">
    <location>
        <position position="120"/>
    </location>
</feature>
<dbReference type="PANTHER" id="PTHR10088:SF4">
    <property type="entry name" value="GLUCOKINASE REGULATORY PROTEIN"/>
    <property type="match status" value="1"/>
</dbReference>
<dbReference type="PROSITE" id="PS51464">
    <property type="entry name" value="SIS"/>
    <property type="match status" value="1"/>
</dbReference>
<dbReference type="NCBIfam" id="NF009222">
    <property type="entry name" value="PRK12570.1"/>
    <property type="match status" value="1"/>
</dbReference>
<evidence type="ECO:0000313" key="5">
    <source>
        <dbReference type="EMBL" id="MBN8431979.1"/>
    </source>
</evidence>
<proteinExistence type="inferred from homology"/>
<dbReference type="InterPro" id="IPR005488">
    <property type="entry name" value="Etherase_MurQ"/>
</dbReference>
<dbReference type="EMBL" id="JAEKJR010000002">
    <property type="protein sequence ID" value="MBN8431979.1"/>
    <property type="molecule type" value="Genomic_DNA"/>
</dbReference>
<dbReference type="PROSITE" id="PS01272">
    <property type="entry name" value="GCKR"/>
    <property type="match status" value="1"/>
</dbReference>
<evidence type="ECO:0000256" key="1">
    <source>
        <dbReference type="ARBA" id="ARBA00023239"/>
    </source>
</evidence>
<dbReference type="Proteomes" id="UP000664293">
    <property type="component" value="Unassembled WGS sequence"/>
</dbReference>
<gene>
    <name evidence="3 5" type="primary">murQ</name>
    <name evidence="5" type="ORF">JF535_14095</name>
</gene>
<evidence type="ECO:0000313" key="6">
    <source>
        <dbReference type="Proteomes" id="UP000664293"/>
    </source>
</evidence>
<evidence type="ECO:0000256" key="2">
    <source>
        <dbReference type="ARBA" id="ARBA00023277"/>
    </source>
</evidence>
<dbReference type="InterPro" id="IPR046348">
    <property type="entry name" value="SIS_dom_sf"/>
</dbReference>
<comment type="miscellaneous">
    <text evidence="3">A lyase-type mechanism (elimination/hydration) is suggested for the cleavage of the lactyl ether bond of MurNAc 6-phosphate, with the formation of an alpha,beta-unsaturated aldehyde intermediate with (E)-stereochemistry, followed by the syn addition of water to give product.</text>
</comment>
<dbReference type="Gene3D" id="3.40.50.10490">
    <property type="entry name" value="Glucose-6-phosphate isomerase like protein, domain 1"/>
    <property type="match status" value="1"/>
</dbReference>
<dbReference type="Gene3D" id="1.10.8.1080">
    <property type="match status" value="1"/>
</dbReference>
<comment type="similarity">
    <text evidence="3">Belongs to the GCKR-like family. MurNAc-6-P etherase subfamily.</text>
</comment>
<dbReference type="EC" id="4.2.1.126" evidence="3"/>
<sequence length="328" mass="35172">MNTQLINELATLASEARNADTLDIDLLPSEQILEKINAADREVPAAVHREIPQIARAVDAIAEAFKRGARLVYIGAGTSGRLGILDAVECPPTYGVSEKMVVALIAGGEEAVYRAQEGAEDSLTLAGEDLRKIQLTENDVVVGIAASGRTPYVIGGLRYARALGCTTVALSCNKSAAIATEADIAILPEVGPEVLTGSTRMKAGTAQKLVLNMLTTASMIRIGKSFYNLMVDVKATNEKLVSRTRRIVMEATGVELAEADRVLEECEHNAKLAIMMILSGLNRHDAGSALEKSDGFLRQALRQISAFKQEQKIDQARNTGRTVEEPVT</sequence>
<name>A0ABS3E9M2_9GAMM</name>
<dbReference type="SUPFAM" id="SSF53697">
    <property type="entry name" value="SIS domain"/>
    <property type="match status" value="1"/>
</dbReference>
<dbReference type="InterPro" id="IPR040190">
    <property type="entry name" value="MURQ/GCKR"/>
</dbReference>
<dbReference type="NCBIfam" id="TIGR00274">
    <property type="entry name" value="N-acetylmuramic acid 6-phosphate etherase"/>
    <property type="match status" value="1"/>
</dbReference>
<comment type="function">
    <text evidence="3">Specifically catalyzes the cleavage of the D-lactyl ether substituent of MurNAc 6-phosphate, producing GlcNAc 6-phosphate and D-lactate. Together with AnmK, is also required for the utilization of anhydro-N-acetylmuramic acid (anhMurNAc) either imported from the medium or derived from its own cell wall murein, and thus plays a role in cell wall recycling.</text>
</comment>
<keyword evidence="6" id="KW-1185">Reference proteome</keyword>
<keyword evidence="2 3" id="KW-0119">Carbohydrate metabolism</keyword>
<dbReference type="RefSeq" id="WP_207003221.1">
    <property type="nucleotide sequence ID" value="NZ_JAEKJR010000002.1"/>
</dbReference>
<dbReference type="HAMAP" id="MF_00068">
    <property type="entry name" value="MurQ"/>
    <property type="match status" value="1"/>
</dbReference>
<comment type="caution">
    <text evidence="5">The sequence shown here is derived from an EMBL/GenBank/DDBJ whole genome shotgun (WGS) entry which is preliminary data.</text>
</comment>
<comment type="pathway">
    <text evidence="3">Cell wall biogenesis; peptidoglycan recycling.</text>
</comment>
<dbReference type="Pfam" id="PF22645">
    <property type="entry name" value="GKRP_SIS_N"/>
    <property type="match status" value="1"/>
</dbReference>
<reference evidence="5 6" key="1">
    <citation type="submission" date="2020-12" db="EMBL/GenBank/DDBJ databases">
        <title>Oil enriched cultivation method for isolating marine PHA-producing bacteria.</title>
        <authorList>
            <person name="Zheng W."/>
            <person name="Yu S."/>
            <person name="Huang Y."/>
        </authorList>
    </citation>
    <scope>NUCLEOTIDE SEQUENCE [LARGE SCALE GENOMIC DNA]</scope>
    <source>
        <strain evidence="5 6">SN0-2</strain>
    </source>
</reference>
<comment type="catalytic activity">
    <reaction evidence="3">
        <text>N-acetyl-D-muramate 6-phosphate + H2O = N-acetyl-D-glucosamine 6-phosphate + (R)-lactate</text>
        <dbReference type="Rhea" id="RHEA:26410"/>
        <dbReference type="ChEBI" id="CHEBI:15377"/>
        <dbReference type="ChEBI" id="CHEBI:16004"/>
        <dbReference type="ChEBI" id="CHEBI:57513"/>
        <dbReference type="ChEBI" id="CHEBI:58722"/>
        <dbReference type="EC" id="4.2.1.126"/>
    </reaction>
</comment>
<evidence type="ECO:0000256" key="3">
    <source>
        <dbReference type="HAMAP-Rule" id="MF_00068"/>
    </source>
</evidence>
<dbReference type="NCBIfam" id="NF003915">
    <property type="entry name" value="PRK05441.1"/>
    <property type="match status" value="1"/>
</dbReference>
<dbReference type="GO" id="GO:0016829">
    <property type="term" value="F:lyase activity"/>
    <property type="evidence" value="ECO:0007669"/>
    <property type="project" value="UniProtKB-KW"/>
</dbReference>
<feature type="domain" description="SIS" evidence="4">
    <location>
        <begin position="61"/>
        <end position="224"/>
    </location>
</feature>
<keyword evidence="1 3" id="KW-0456">Lyase</keyword>
<comment type="pathway">
    <text evidence="3">Amino-sugar metabolism; 1,6-anhydro-N-acetylmuramate degradation.</text>
</comment>
<organism evidence="5 6">
    <name type="scientific">Microbulbifer salipaludis</name>
    <dbReference type="NCBI Taxonomy" id="187980"/>
    <lineage>
        <taxon>Bacteria</taxon>
        <taxon>Pseudomonadati</taxon>
        <taxon>Pseudomonadota</taxon>
        <taxon>Gammaproteobacteria</taxon>
        <taxon>Cellvibrionales</taxon>
        <taxon>Microbulbiferaceae</taxon>
        <taxon>Microbulbifer</taxon>
    </lineage>
</organism>
<protein>
    <recommendedName>
        <fullName evidence="3">N-acetylmuramic acid 6-phosphate etherase</fullName>
        <shortName evidence="3">MurNAc-6-P etherase</shortName>
        <ecNumber evidence="3">4.2.1.126</ecNumber>
    </recommendedName>
    <alternativeName>
        <fullName evidence="3">N-acetylmuramic acid 6-phosphate hydrolase</fullName>
    </alternativeName>
    <alternativeName>
        <fullName evidence="3">N-acetylmuramic acid 6-phosphate lyase</fullName>
    </alternativeName>
</protein>